<dbReference type="PANTHER" id="PTHR23422">
    <property type="entry name" value="DIPEPTIDYL PEPTIDASE III-RELATED"/>
    <property type="match status" value="1"/>
</dbReference>
<dbReference type="PANTHER" id="PTHR23422:SF11">
    <property type="entry name" value="DIPEPTIDYL PEPTIDASE 3"/>
    <property type="match status" value="1"/>
</dbReference>
<dbReference type="GO" id="GO:0005737">
    <property type="term" value="C:cytoplasm"/>
    <property type="evidence" value="ECO:0007669"/>
    <property type="project" value="TreeGrafter"/>
</dbReference>
<evidence type="ECO:0000313" key="3">
    <source>
        <dbReference type="EMBL" id="CAP73122.1"/>
    </source>
</evidence>
<sequence>MAVNNVQIFQLGIRDQFNGVTEREQRYAHHKARAAWYGARIILEQVSLESRPIFDFILELHRACSANWDAIVGQVGMERDQLRQFLTYAATFLSNSSYYPGDPVSEEEIAMVSRILEQNSILPENTRIRRVNNSANDSEVLVASVQRDDDASRIRTFPTPGLKGVIRLIRGDHSSALENICNELTQAAKFAANDTQVDFLPKYAESFQTGSLNTYRESQRIWDRDEAPRVDFSSIHTLAYCSSIIFPGINLPNYNDIRQEDGFKNVIISNRMATESRALQYPFIDPSEAETFTKHKFPAYHWWVVLHELLGHGTGQTMVETEEGKQNFDIDNPPISPLTGKSITTWYKPGQTWTGQFADLATTVDECRAELQLDVDGLRGLSNFNVNTGAHFAVLKCLLLDGNGAVTVVHDGLAKTVRVRVDQSKILTHGKVALGSMLLRLHMYRCTADASACRAYYEELSAVDGEYLEWRETVLANKPPPFVFVHANTFLDGEKVVLREYEPTAEGVIQSWAERSV</sequence>
<dbReference type="Pfam" id="PF03571">
    <property type="entry name" value="Peptidase_M49"/>
    <property type="match status" value="3"/>
</dbReference>
<dbReference type="Proteomes" id="UP000001197">
    <property type="component" value="Chromosome 2"/>
</dbReference>
<dbReference type="VEuPathDB" id="FungiDB:PODANS_2_5370"/>
<organism evidence="3">
    <name type="scientific">Podospora anserina (strain S / ATCC MYA-4624 / DSM 980 / FGSC 10383)</name>
    <name type="common">Pleurage anserina</name>
    <dbReference type="NCBI Taxonomy" id="515849"/>
    <lineage>
        <taxon>Eukaryota</taxon>
        <taxon>Fungi</taxon>
        <taxon>Dikarya</taxon>
        <taxon>Ascomycota</taxon>
        <taxon>Pezizomycotina</taxon>
        <taxon>Sordariomycetes</taxon>
        <taxon>Sordariomycetidae</taxon>
        <taxon>Sordariales</taxon>
        <taxon>Podosporaceae</taxon>
        <taxon>Podospora</taxon>
        <taxon>Podospora anserina</taxon>
    </lineage>
</organism>
<dbReference type="EMBL" id="FO904937">
    <property type="protein sequence ID" value="CDP25524.1"/>
    <property type="molecule type" value="Genomic_DNA"/>
</dbReference>
<dbReference type="GeneID" id="6196549"/>
<keyword evidence="2" id="KW-0378">Hydrolase</keyword>
<keyword evidence="5" id="KW-1185">Reference proteome</keyword>
<gene>
    <name evidence="3" type="ORF">PODANS_2_5370</name>
</gene>
<name>B2B5P7_PODAN</name>
<evidence type="ECO:0000313" key="5">
    <source>
        <dbReference type="Proteomes" id="UP000001197"/>
    </source>
</evidence>
<keyword evidence="1" id="KW-0479">Metal-binding</keyword>
<dbReference type="GO" id="GO:0008239">
    <property type="term" value="F:dipeptidyl-peptidase activity"/>
    <property type="evidence" value="ECO:0007669"/>
    <property type="project" value="TreeGrafter"/>
</dbReference>
<dbReference type="RefSeq" id="XP_001911297.1">
    <property type="nucleotide sequence ID" value="XM_001911262.1"/>
</dbReference>
<dbReference type="OrthoDB" id="4694525at2759"/>
<protein>
    <submittedName>
        <fullName evidence="4">Dipeptidyl-peptidase 3</fullName>
    </submittedName>
    <submittedName>
        <fullName evidence="3">Podospora anserina S mat+ genomic DNA chromosome 2, supercontig 2</fullName>
    </submittedName>
</protein>
<dbReference type="Gene3D" id="3.30.70.2600">
    <property type="match status" value="1"/>
</dbReference>
<dbReference type="AlphaFoldDB" id="B2B5P7"/>
<dbReference type="KEGG" id="pan:PODANSg8339"/>
<dbReference type="EMBL" id="CU640366">
    <property type="protein sequence ID" value="CAP73122.1"/>
    <property type="molecule type" value="Genomic_DNA"/>
</dbReference>
<reference evidence="3" key="2">
    <citation type="submission" date="2008-07" db="EMBL/GenBank/DDBJ databases">
        <authorList>
            <person name="Genoscope - CEA"/>
        </authorList>
    </citation>
    <scope>NUCLEOTIDE SEQUENCE</scope>
    <source>
        <strain evidence="3">S mat+</strain>
    </source>
</reference>
<evidence type="ECO:0000313" key="4">
    <source>
        <dbReference type="EMBL" id="CDP25524.1"/>
    </source>
</evidence>
<dbReference type="GO" id="GO:0046872">
    <property type="term" value="F:metal ion binding"/>
    <property type="evidence" value="ECO:0007669"/>
    <property type="project" value="UniProtKB-KW"/>
</dbReference>
<evidence type="ECO:0000256" key="1">
    <source>
        <dbReference type="ARBA" id="ARBA00022723"/>
    </source>
</evidence>
<dbReference type="eggNOG" id="KOG3675">
    <property type="taxonomic scope" value="Eukaryota"/>
</dbReference>
<proteinExistence type="predicted"/>
<evidence type="ECO:0000256" key="2">
    <source>
        <dbReference type="ARBA" id="ARBA00022801"/>
    </source>
</evidence>
<reference evidence="5" key="3">
    <citation type="journal article" date="2014" name="Genetics">
        <title>Maintaining two mating types: Structure of the mating type locus and its role in heterokaryosis in Podospora anserina.</title>
        <authorList>
            <person name="Grognet P."/>
            <person name="Bidard F."/>
            <person name="Kuchly C."/>
            <person name="Tong L.C.H."/>
            <person name="Coppin E."/>
            <person name="Benkhali J.A."/>
            <person name="Couloux A."/>
            <person name="Wincker P."/>
            <person name="Debuchy R."/>
            <person name="Silar P."/>
        </authorList>
    </citation>
    <scope>GENOME REANNOTATION</scope>
    <source>
        <strain evidence="5">S / ATCC MYA-4624 / DSM 980 / FGSC 10383</strain>
    </source>
</reference>
<dbReference type="InterPro" id="IPR039461">
    <property type="entry name" value="Peptidase_M49"/>
</dbReference>
<dbReference type="Gene3D" id="3.30.540.30">
    <property type="match status" value="3"/>
</dbReference>
<dbReference type="HOGENOM" id="CLU_011977_1_0_1"/>
<reference evidence="3 5" key="1">
    <citation type="journal article" date="2008" name="Genome Biol.">
        <title>The genome sequence of the model ascomycete fungus Podospora anserina.</title>
        <authorList>
            <person name="Espagne E."/>
            <person name="Lespinet O."/>
            <person name="Malagnac F."/>
            <person name="Da Silva C."/>
            <person name="Jaillon O."/>
            <person name="Porcel B.M."/>
            <person name="Couloux A."/>
            <person name="Aury J.-M."/>
            <person name="Segurens B."/>
            <person name="Poulain J."/>
            <person name="Anthouard V."/>
            <person name="Grossetete S."/>
            <person name="Khalili H."/>
            <person name="Coppin E."/>
            <person name="Dequard-Chablat M."/>
            <person name="Picard M."/>
            <person name="Contamine V."/>
            <person name="Arnaise S."/>
            <person name="Bourdais A."/>
            <person name="Berteaux-Lecellier V."/>
            <person name="Gautheret D."/>
            <person name="de Vries R.P."/>
            <person name="Battaglia E."/>
            <person name="Coutinho P.M."/>
            <person name="Danchin E.G.J."/>
            <person name="Henrissat B."/>
            <person name="El Khoury R."/>
            <person name="Sainsard-Chanet A."/>
            <person name="Boivin A."/>
            <person name="Pinan-Lucarre B."/>
            <person name="Sellem C.H."/>
            <person name="Debuchy R."/>
            <person name="Wincker P."/>
            <person name="Weissenbach J."/>
            <person name="Silar P."/>
        </authorList>
    </citation>
    <scope>NUCLEOTIDE SEQUENCE [LARGE SCALE GENOMIC DNA]</scope>
    <source>
        <strain evidence="5">S / ATCC MYA-4624 / DSM 980 / FGSC 10383</strain>
        <strain evidence="3">S mat+</strain>
    </source>
</reference>
<reference evidence="4" key="4">
    <citation type="submission" date="2014-09" db="EMBL/GenBank/DDBJ databases">
        <title>Maintaining two mating types: Structure of the mating type locus and its role in heterokaryosis in Podospora anserina.</title>
        <authorList>
            <person name="Grognet P."/>
            <person name="Bidard F."/>
            <person name="Kuchly C."/>
            <person name="Chan Ho Tong L."/>
            <person name="Coppin E."/>
            <person name="Ait Benkhali J."/>
            <person name="Couloux A."/>
            <person name="Wincker P."/>
            <person name="Debuchy R."/>
            <person name="Silar P."/>
        </authorList>
    </citation>
    <scope>NUCLEOTIDE SEQUENCE</scope>
</reference>
<accession>B2B5P7</accession>